<gene>
    <name evidence="1" type="ORF">LCGC14_2310040</name>
</gene>
<evidence type="ECO:0000313" key="1">
    <source>
        <dbReference type="EMBL" id="KKL49984.1"/>
    </source>
</evidence>
<comment type="caution">
    <text evidence="1">The sequence shown here is derived from an EMBL/GenBank/DDBJ whole genome shotgun (WGS) entry which is preliminary data.</text>
</comment>
<sequence length="150" mass="16865">MKQGPDTQKLEDMMRSSKLVDGGFMGNDRRTINEVIDADAKVLEKLDYDVKHLARRMQEITDLAIKGLGTWVQVDENLVSKVDEAKGALVCPWPHAGNFAKRVTVLKNEISGQSICWSDLVIHMIGEHGFFEGKGSRLRVEPEKLTEMIL</sequence>
<dbReference type="EMBL" id="LAZR01032763">
    <property type="protein sequence ID" value="KKL49984.1"/>
    <property type="molecule type" value="Genomic_DNA"/>
</dbReference>
<proteinExistence type="predicted"/>
<organism evidence="1">
    <name type="scientific">marine sediment metagenome</name>
    <dbReference type="NCBI Taxonomy" id="412755"/>
    <lineage>
        <taxon>unclassified sequences</taxon>
        <taxon>metagenomes</taxon>
        <taxon>ecological metagenomes</taxon>
    </lineage>
</organism>
<reference evidence="1" key="1">
    <citation type="journal article" date="2015" name="Nature">
        <title>Complex archaea that bridge the gap between prokaryotes and eukaryotes.</title>
        <authorList>
            <person name="Spang A."/>
            <person name="Saw J.H."/>
            <person name="Jorgensen S.L."/>
            <person name="Zaremba-Niedzwiedzka K."/>
            <person name="Martijn J."/>
            <person name="Lind A.E."/>
            <person name="van Eijk R."/>
            <person name="Schleper C."/>
            <person name="Guy L."/>
            <person name="Ettema T.J."/>
        </authorList>
    </citation>
    <scope>NUCLEOTIDE SEQUENCE</scope>
</reference>
<protein>
    <submittedName>
        <fullName evidence="1">Uncharacterized protein</fullName>
    </submittedName>
</protein>
<dbReference type="AlphaFoldDB" id="A0A0F9CLE8"/>
<accession>A0A0F9CLE8</accession>
<name>A0A0F9CLE8_9ZZZZ</name>